<sequence>MAVRPGGSARYSRGAVDQPELFGVPDRPVPERFADRRHPADGIVGRVPRRGEGYAVQVTAGAPSLPVQLPSTPNLVLPPAAMLPL</sequence>
<reference evidence="3" key="1">
    <citation type="submission" date="2016-11" db="EMBL/GenBank/DDBJ databases">
        <authorList>
            <person name="Varghese N."/>
            <person name="Submissions S."/>
        </authorList>
    </citation>
    <scope>NUCLEOTIDE SEQUENCE [LARGE SCALE GENOMIC DNA]</scope>
    <source>
        <strain evidence="3">DSM 44671</strain>
    </source>
</reference>
<dbReference type="AlphaFoldDB" id="A0A1K1SWU1"/>
<gene>
    <name evidence="2" type="ORF">SAMN04489730_7079</name>
</gene>
<evidence type="ECO:0000313" key="2">
    <source>
        <dbReference type="EMBL" id="SFW88856.1"/>
    </source>
</evidence>
<feature type="compositionally biased region" description="Basic and acidic residues" evidence="1">
    <location>
        <begin position="28"/>
        <end position="40"/>
    </location>
</feature>
<keyword evidence="3" id="KW-1185">Reference proteome</keyword>
<organism evidence="2 3">
    <name type="scientific">Amycolatopsis australiensis</name>
    <dbReference type="NCBI Taxonomy" id="546364"/>
    <lineage>
        <taxon>Bacteria</taxon>
        <taxon>Bacillati</taxon>
        <taxon>Actinomycetota</taxon>
        <taxon>Actinomycetes</taxon>
        <taxon>Pseudonocardiales</taxon>
        <taxon>Pseudonocardiaceae</taxon>
        <taxon>Amycolatopsis</taxon>
    </lineage>
</organism>
<evidence type="ECO:0000256" key="1">
    <source>
        <dbReference type="SAM" id="MobiDB-lite"/>
    </source>
</evidence>
<protein>
    <submittedName>
        <fullName evidence="2">Uncharacterized protein</fullName>
    </submittedName>
</protein>
<dbReference type="EMBL" id="FPJG01000006">
    <property type="protein sequence ID" value="SFW88856.1"/>
    <property type="molecule type" value="Genomic_DNA"/>
</dbReference>
<evidence type="ECO:0000313" key="3">
    <source>
        <dbReference type="Proteomes" id="UP000182740"/>
    </source>
</evidence>
<proteinExistence type="predicted"/>
<name>A0A1K1SWU1_9PSEU</name>
<accession>A0A1K1SWU1</accession>
<feature type="region of interest" description="Disordered" evidence="1">
    <location>
        <begin position="1"/>
        <end position="46"/>
    </location>
</feature>
<dbReference type="Proteomes" id="UP000182740">
    <property type="component" value="Unassembled WGS sequence"/>
</dbReference>